<sequence length="50" mass="5787">MFKYSTTLYLEQLFSEAVKLYQIYGHVMFIHMSQDQAVVINTLKVGTKNG</sequence>
<reference evidence="2" key="1">
    <citation type="submission" date="2011-08" db="EMBL/GenBank/DDBJ databases">
        <authorList>
            <person name="Rombauts S."/>
        </authorList>
    </citation>
    <scope>NUCLEOTIDE SEQUENCE</scope>
    <source>
        <strain evidence="2">London</strain>
    </source>
</reference>
<evidence type="ECO:0000313" key="2">
    <source>
        <dbReference type="Proteomes" id="UP000015104"/>
    </source>
</evidence>
<dbReference type="EnsemblMetazoa" id="tetur23g02150.1">
    <property type="protein sequence ID" value="tetur23g02150.1"/>
    <property type="gene ID" value="tetur23g02150"/>
</dbReference>
<reference evidence="1" key="2">
    <citation type="submission" date="2015-06" db="UniProtKB">
        <authorList>
            <consortium name="EnsemblMetazoa"/>
        </authorList>
    </citation>
    <scope>IDENTIFICATION</scope>
</reference>
<dbReference type="HOGENOM" id="CLU_3126925_0_0_1"/>
<dbReference type="AlphaFoldDB" id="T1KVX1"/>
<dbReference type="Proteomes" id="UP000015104">
    <property type="component" value="Unassembled WGS sequence"/>
</dbReference>
<name>T1KVX1_TETUR</name>
<keyword evidence="2" id="KW-1185">Reference proteome</keyword>
<protein>
    <submittedName>
        <fullName evidence="1">Uncharacterized protein</fullName>
    </submittedName>
</protein>
<evidence type="ECO:0000313" key="1">
    <source>
        <dbReference type="EnsemblMetazoa" id="tetur23g02150.1"/>
    </source>
</evidence>
<accession>T1KVX1</accession>
<dbReference type="EMBL" id="CAEY01000615">
    <property type="status" value="NOT_ANNOTATED_CDS"/>
    <property type="molecule type" value="Genomic_DNA"/>
</dbReference>
<organism evidence="1 2">
    <name type="scientific">Tetranychus urticae</name>
    <name type="common">Two-spotted spider mite</name>
    <dbReference type="NCBI Taxonomy" id="32264"/>
    <lineage>
        <taxon>Eukaryota</taxon>
        <taxon>Metazoa</taxon>
        <taxon>Ecdysozoa</taxon>
        <taxon>Arthropoda</taxon>
        <taxon>Chelicerata</taxon>
        <taxon>Arachnida</taxon>
        <taxon>Acari</taxon>
        <taxon>Acariformes</taxon>
        <taxon>Trombidiformes</taxon>
        <taxon>Prostigmata</taxon>
        <taxon>Eleutherengona</taxon>
        <taxon>Raphignathae</taxon>
        <taxon>Tetranychoidea</taxon>
        <taxon>Tetranychidae</taxon>
        <taxon>Tetranychus</taxon>
    </lineage>
</organism>
<proteinExistence type="predicted"/>